<evidence type="ECO:0000256" key="1">
    <source>
        <dbReference type="SAM" id="Phobius"/>
    </source>
</evidence>
<proteinExistence type="predicted"/>
<comment type="caution">
    <text evidence="2">The sequence shown here is derived from an EMBL/GenBank/DDBJ whole genome shotgun (WGS) entry which is preliminary data.</text>
</comment>
<keyword evidence="1 2" id="KW-0812">Transmembrane</keyword>
<organism evidence="2 3">
    <name type="scientific">Ceratobasidium theobromae</name>
    <dbReference type="NCBI Taxonomy" id="1582974"/>
    <lineage>
        <taxon>Eukaryota</taxon>
        <taxon>Fungi</taxon>
        <taxon>Dikarya</taxon>
        <taxon>Basidiomycota</taxon>
        <taxon>Agaricomycotina</taxon>
        <taxon>Agaricomycetes</taxon>
        <taxon>Cantharellales</taxon>
        <taxon>Ceratobasidiaceae</taxon>
        <taxon>Ceratobasidium</taxon>
    </lineage>
</organism>
<dbReference type="Proteomes" id="UP000383932">
    <property type="component" value="Unassembled WGS sequence"/>
</dbReference>
<keyword evidence="1" id="KW-1133">Transmembrane helix</keyword>
<evidence type="ECO:0000313" key="2">
    <source>
        <dbReference type="EMBL" id="KAB5596214.1"/>
    </source>
</evidence>
<evidence type="ECO:0000313" key="3">
    <source>
        <dbReference type="Proteomes" id="UP000383932"/>
    </source>
</evidence>
<keyword evidence="1" id="KW-0472">Membrane</keyword>
<protein>
    <submittedName>
        <fullName evidence="2">Transmembrane protein</fullName>
    </submittedName>
</protein>
<feature type="transmembrane region" description="Helical" evidence="1">
    <location>
        <begin position="25"/>
        <end position="47"/>
    </location>
</feature>
<dbReference type="CDD" id="cd22209">
    <property type="entry name" value="EMC10"/>
    <property type="match status" value="1"/>
</dbReference>
<dbReference type="Pfam" id="PF21203">
    <property type="entry name" value="ECM10"/>
    <property type="match status" value="1"/>
</dbReference>
<reference evidence="2 3" key="1">
    <citation type="journal article" date="2019" name="Fungal Biol. Biotechnol.">
        <title>Draft genome sequence of fastidious pathogen Ceratobasidium theobromae, which causes vascular-streak dieback in Theobroma cacao.</title>
        <authorList>
            <person name="Ali S.S."/>
            <person name="Asman A."/>
            <person name="Shao J."/>
            <person name="Firmansyah A.P."/>
            <person name="Susilo A.W."/>
            <person name="Rosmana A."/>
            <person name="McMahon P."/>
            <person name="Junaid M."/>
            <person name="Guest D."/>
            <person name="Kheng T.Y."/>
            <person name="Meinhardt L.W."/>
            <person name="Bailey B.A."/>
        </authorList>
    </citation>
    <scope>NUCLEOTIDE SEQUENCE [LARGE SCALE GENOMIC DNA]</scope>
    <source>
        <strain evidence="2 3">CT2</strain>
    </source>
</reference>
<accession>A0A5N5QWY6</accession>
<gene>
    <name evidence="2" type="ORF">CTheo_199</name>
</gene>
<dbReference type="AlphaFoldDB" id="A0A5N5QWY6"/>
<sequence length="253" mass="27464">MEQPFQQSRLPIKAQATFIATAVRALPLLCLSMTPWLFALFLAVAAASDPAVHIYHRVRLPGETAPFTPKGTVLLAPTGPSYAPAAAFRQDIAAWSKSSSPGARYEVALQTDGDPEDWPRSSVKLVRAHSDSRPSTHRFQCHVTGAPEEFITIHKTTAGDIFALDYLLPSVPRDGTCPTKPALLYLASADVQLKSPTPAFAPRLKTPPPLGLDGQPIKPVPEQSFIQKYWIYIVPALIIMLVLPAGPEEGPQQ</sequence>
<keyword evidence="3" id="KW-1185">Reference proteome</keyword>
<dbReference type="OrthoDB" id="1894652at2759"/>
<dbReference type="EMBL" id="SSOP01000002">
    <property type="protein sequence ID" value="KAB5596214.1"/>
    <property type="molecule type" value="Genomic_DNA"/>
</dbReference>
<name>A0A5N5QWY6_9AGAM</name>